<evidence type="ECO:0000313" key="2">
    <source>
        <dbReference type="EMBL" id="MEV0708569.1"/>
    </source>
</evidence>
<dbReference type="Gene3D" id="1.10.287.1060">
    <property type="entry name" value="ESAT-6-like"/>
    <property type="match status" value="1"/>
</dbReference>
<protein>
    <recommendedName>
        <fullName evidence="1">ESAT-6-like protein</fullName>
    </recommendedName>
</protein>
<accession>A0ABV3FT27</accession>
<dbReference type="InterPro" id="IPR010310">
    <property type="entry name" value="T7SS_ESAT-6-like"/>
</dbReference>
<organism evidence="2 3">
    <name type="scientific">Nocardia aurea</name>
    <dbReference type="NCBI Taxonomy" id="2144174"/>
    <lineage>
        <taxon>Bacteria</taxon>
        <taxon>Bacillati</taxon>
        <taxon>Actinomycetota</taxon>
        <taxon>Actinomycetes</taxon>
        <taxon>Mycobacteriales</taxon>
        <taxon>Nocardiaceae</taxon>
        <taxon>Nocardia</taxon>
    </lineage>
</organism>
<dbReference type="Proteomes" id="UP001551695">
    <property type="component" value="Unassembled WGS sequence"/>
</dbReference>
<reference evidence="2 3" key="1">
    <citation type="submission" date="2024-06" db="EMBL/GenBank/DDBJ databases">
        <title>The Natural Products Discovery Center: Release of the First 8490 Sequenced Strains for Exploring Actinobacteria Biosynthetic Diversity.</title>
        <authorList>
            <person name="Kalkreuter E."/>
            <person name="Kautsar S.A."/>
            <person name="Yang D."/>
            <person name="Bader C.D."/>
            <person name="Teijaro C.N."/>
            <person name="Fluegel L."/>
            <person name="Davis C.M."/>
            <person name="Simpson J.R."/>
            <person name="Lauterbach L."/>
            <person name="Steele A.D."/>
            <person name="Gui C."/>
            <person name="Meng S."/>
            <person name="Li G."/>
            <person name="Viehrig K."/>
            <person name="Ye F."/>
            <person name="Su P."/>
            <person name="Kiefer A.F."/>
            <person name="Nichols A."/>
            <person name="Cepeda A.J."/>
            <person name="Yan W."/>
            <person name="Fan B."/>
            <person name="Jiang Y."/>
            <person name="Adhikari A."/>
            <person name="Zheng C.-J."/>
            <person name="Schuster L."/>
            <person name="Cowan T.M."/>
            <person name="Smanski M.J."/>
            <person name="Chevrette M.G."/>
            <person name="De Carvalho L.P.S."/>
            <person name="Shen B."/>
        </authorList>
    </citation>
    <scope>NUCLEOTIDE SEQUENCE [LARGE SCALE GENOMIC DNA]</scope>
    <source>
        <strain evidence="2 3">NPDC050403</strain>
    </source>
</reference>
<comment type="similarity">
    <text evidence="1">Belongs to the WXG100 family.</text>
</comment>
<name>A0ABV3FT27_9NOCA</name>
<proteinExistence type="inferred from homology"/>
<dbReference type="Pfam" id="PF06013">
    <property type="entry name" value="WXG100"/>
    <property type="match status" value="1"/>
</dbReference>
<dbReference type="NCBIfam" id="TIGR03930">
    <property type="entry name" value="WXG100_ESAT6"/>
    <property type="match status" value="1"/>
</dbReference>
<dbReference type="RefSeq" id="WP_357783440.1">
    <property type="nucleotide sequence ID" value="NZ_JBFAKC010000005.1"/>
</dbReference>
<dbReference type="SUPFAM" id="SSF140453">
    <property type="entry name" value="EsxAB dimer-like"/>
    <property type="match status" value="1"/>
</dbReference>
<gene>
    <name evidence="2" type="ORF">AB0I48_13475</name>
</gene>
<evidence type="ECO:0000313" key="3">
    <source>
        <dbReference type="Proteomes" id="UP001551695"/>
    </source>
</evidence>
<comment type="caution">
    <text evidence="2">The sequence shown here is derived from an EMBL/GenBank/DDBJ whole genome shotgun (WGS) entry which is preliminary data.</text>
</comment>
<dbReference type="EMBL" id="JBFAKC010000005">
    <property type="protein sequence ID" value="MEV0708569.1"/>
    <property type="molecule type" value="Genomic_DNA"/>
</dbReference>
<sequence>MVDNSQPFRVSLSELEQITARVDGFVGFLNDSLSGLRQRIEAVQQNWNGTAADAQAQAFAEWVTGATDVAEGIEAMKLSARAAHDRYAAAVAANLRMLGRG</sequence>
<evidence type="ECO:0000256" key="1">
    <source>
        <dbReference type="RuleBase" id="RU362001"/>
    </source>
</evidence>
<dbReference type="InterPro" id="IPR036689">
    <property type="entry name" value="ESAT-6-like_sf"/>
</dbReference>
<keyword evidence="3" id="KW-1185">Reference proteome</keyword>